<name>A0A919BKQ8_9GAMM</name>
<dbReference type="Proteomes" id="UP000623842">
    <property type="component" value="Unassembled WGS sequence"/>
</dbReference>
<feature type="transmembrane region" description="Helical" evidence="1">
    <location>
        <begin position="21"/>
        <end position="41"/>
    </location>
</feature>
<sequence>MTKMEFANKVESYVKKQKRDKWTHLACAIISFIVAFFPEIFNVFDLTLEHSDTSGFLMLGGLFIGRFLQLNSPSAEDELLIDAMDLLAIKKS</sequence>
<evidence type="ECO:0000256" key="1">
    <source>
        <dbReference type="SAM" id="Phobius"/>
    </source>
</evidence>
<evidence type="ECO:0000313" key="3">
    <source>
        <dbReference type="Proteomes" id="UP000623842"/>
    </source>
</evidence>
<proteinExistence type="predicted"/>
<evidence type="ECO:0000313" key="2">
    <source>
        <dbReference type="EMBL" id="GHF98061.1"/>
    </source>
</evidence>
<comment type="caution">
    <text evidence="2">The sequence shown here is derived from an EMBL/GenBank/DDBJ whole genome shotgun (WGS) entry which is preliminary data.</text>
</comment>
<keyword evidence="1" id="KW-1133">Transmembrane helix</keyword>
<gene>
    <name evidence="2" type="ORF">GCM10017161_28090</name>
</gene>
<reference evidence="2" key="2">
    <citation type="submission" date="2020-09" db="EMBL/GenBank/DDBJ databases">
        <authorList>
            <person name="Sun Q."/>
            <person name="Kim S."/>
        </authorList>
    </citation>
    <scope>NUCLEOTIDE SEQUENCE</scope>
    <source>
        <strain evidence="2">KCTC 42731</strain>
    </source>
</reference>
<protein>
    <recommendedName>
        <fullName evidence="4">Holin</fullName>
    </recommendedName>
</protein>
<dbReference type="AlphaFoldDB" id="A0A919BKQ8"/>
<reference evidence="2" key="1">
    <citation type="journal article" date="2014" name="Int. J. Syst. Evol. Microbiol.">
        <title>Complete genome sequence of Corynebacterium casei LMG S-19264T (=DSM 44701T), isolated from a smear-ripened cheese.</title>
        <authorList>
            <consortium name="US DOE Joint Genome Institute (JGI-PGF)"/>
            <person name="Walter F."/>
            <person name="Albersmeier A."/>
            <person name="Kalinowski J."/>
            <person name="Ruckert C."/>
        </authorList>
    </citation>
    <scope>NUCLEOTIDE SEQUENCE</scope>
    <source>
        <strain evidence="2">KCTC 42731</strain>
    </source>
</reference>
<keyword evidence="3" id="KW-1185">Reference proteome</keyword>
<dbReference type="EMBL" id="BNCK01000006">
    <property type="protein sequence ID" value="GHF98061.1"/>
    <property type="molecule type" value="Genomic_DNA"/>
</dbReference>
<keyword evidence="1" id="KW-0472">Membrane</keyword>
<evidence type="ECO:0008006" key="4">
    <source>
        <dbReference type="Google" id="ProtNLM"/>
    </source>
</evidence>
<dbReference type="RefSeq" id="WP_189771792.1">
    <property type="nucleotide sequence ID" value="NZ_BNCK01000006.1"/>
</dbReference>
<accession>A0A919BKQ8</accession>
<organism evidence="2 3">
    <name type="scientific">Thalassotalea marina</name>
    <dbReference type="NCBI Taxonomy" id="1673741"/>
    <lineage>
        <taxon>Bacteria</taxon>
        <taxon>Pseudomonadati</taxon>
        <taxon>Pseudomonadota</taxon>
        <taxon>Gammaproteobacteria</taxon>
        <taxon>Alteromonadales</taxon>
        <taxon>Colwelliaceae</taxon>
        <taxon>Thalassotalea</taxon>
    </lineage>
</organism>
<keyword evidence="1" id="KW-0812">Transmembrane</keyword>